<feature type="coiled-coil region" evidence="1">
    <location>
        <begin position="565"/>
        <end position="599"/>
    </location>
</feature>
<evidence type="ECO:0000313" key="3">
    <source>
        <dbReference type="EMBL" id="KAF4120829.1"/>
    </source>
</evidence>
<evidence type="ECO:0000313" key="4">
    <source>
        <dbReference type="Proteomes" id="UP000749293"/>
    </source>
</evidence>
<reference evidence="3" key="1">
    <citation type="submission" date="2020-03" db="EMBL/GenBank/DDBJ databases">
        <title>Site-based positive gene gene selection in Geosmithia morbida across the United States reveals a broad range of putative effectors and factors for local host and environmental adapation.</title>
        <authorList>
            <person name="Onufrak A."/>
            <person name="Murdoch R.W."/>
            <person name="Gazis R."/>
            <person name="Huff M."/>
            <person name="Staton M."/>
            <person name="Klingeman W."/>
            <person name="Hadziabdic D."/>
        </authorList>
    </citation>
    <scope>NUCLEOTIDE SEQUENCE</scope>
    <source>
        <strain evidence="3">1262</strain>
    </source>
</reference>
<dbReference type="GO" id="GO:0005634">
    <property type="term" value="C:nucleus"/>
    <property type="evidence" value="ECO:0007669"/>
    <property type="project" value="TreeGrafter"/>
</dbReference>
<dbReference type="PANTHER" id="PTHR39597:SF1">
    <property type="entry name" value="UBA DOMAIN-CONTAINING PROTEIN RUP1"/>
    <property type="match status" value="1"/>
</dbReference>
<feature type="compositionally biased region" description="Basic and acidic residues" evidence="2">
    <location>
        <begin position="828"/>
        <end position="839"/>
    </location>
</feature>
<dbReference type="AlphaFoldDB" id="A0A9P5D3T5"/>
<dbReference type="Proteomes" id="UP000749293">
    <property type="component" value="Unassembled WGS sequence"/>
</dbReference>
<feature type="region of interest" description="Disordered" evidence="2">
    <location>
        <begin position="70"/>
        <end position="182"/>
    </location>
</feature>
<proteinExistence type="predicted"/>
<comment type="caution">
    <text evidence="3">The sequence shown here is derived from an EMBL/GenBank/DDBJ whole genome shotgun (WGS) entry which is preliminary data.</text>
</comment>
<protein>
    <submittedName>
        <fullName evidence="3">Ubiquitin interaction motif protein</fullName>
    </submittedName>
</protein>
<dbReference type="GO" id="GO:0005829">
    <property type="term" value="C:cytosol"/>
    <property type="evidence" value="ECO:0007669"/>
    <property type="project" value="TreeGrafter"/>
</dbReference>
<feature type="compositionally biased region" description="Low complexity" evidence="2">
    <location>
        <begin position="801"/>
        <end position="815"/>
    </location>
</feature>
<dbReference type="RefSeq" id="XP_035319481.1">
    <property type="nucleotide sequence ID" value="XM_035464811.1"/>
</dbReference>
<feature type="compositionally biased region" description="Pro residues" evidence="2">
    <location>
        <begin position="816"/>
        <end position="827"/>
    </location>
</feature>
<evidence type="ECO:0000256" key="1">
    <source>
        <dbReference type="SAM" id="Coils"/>
    </source>
</evidence>
<dbReference type="InterPro" id="IPR055335">
    <property type="entry name" value="Ucp6/RUP1"/>
</dbReference>
<feature type="region of interest" description="Disordered" evidence="2">
    <location>
        <begin position="198"/>
        <end position="219"/>
    </location>
</feature>
<dbReference type="OrthoDB" id="4489171at2759"/>
<feature type="compositionally biased region" description="Basic and acidic residues" evidence="2">
    <location>
        <begin position="70"/>
        <end position="81"/>
    </location>
</feature>
<keyword evidence="1" id="KW-0175">Coiled coil</keyword>
<name>A0A9P5D3T5_9HYPO</name>
<gene>
    <name evidence="3" type="ORF">GMORB2_2833</name>
</gene>
<dbReference type="EMBL" id="JAANYQ010000015">
    <property type="protein sequence ID" value="KAF4120829.1"/>
    <property type="molecule type" value="Genomic_DNA"/>
</dbReference>
<sequence>MSDPSEGDISSIIEITGYHPVDDRQLVIQALKSNSGSVENAINDFLNDADGFRTKYSTKWDESLFAGDRDGKQDELARSTHIEGPASNQSPVIYGVEPSPYADVGAPSRPPSRTKDRSPLESITDWTVSNAGVPGSYAQEEEDVRRAIRESAQEAGYSIPAQETGVVSSSTSEPHFGPANRDDYDSAQWSMVPTSAVTAIPSSQTPPPSSRKRPEGIPALLTGQPASWYGQHRLGGFLTILHGIPLARNLLLQGGSPPSSYGHNSQWWNGQEILAPHVLSQTGSDDIDTGGAVDGSFQDTPQVSGFEHEIHRLMAFLDLTERSYGSASVLATNVGSAASDMERRFYEIFGARNTAQVAPFYTVVVITNLQGASDEDSMQDFGLIDLQNLRADYDKVKTLYELIDCIMWSDMLNSDSPDETTRMAMFREMGDILSISMGGDGPTDRIEIPEELYPERWLESRRRDALKIQKALQKDRKEAATAKDAKMKLFKFLDPETAREHDKRDVAVRTKKGFGAYCDYLEARGRFRTVQESGFDADKYPDYRSAPSTMTEAESELHRTLTEAVKFAQNSLDEGNRKMEELDQRLERIEAHIKFLGRLLTNPNKPGRPEPMRCKKYLLQGITSSSEVTYICRRPKAHLIELDDAPETRDQWWRLSFTAQDKEQPVHAETLNFEEVMQKVWKETKTPLLVYASEKAIYAEPAPLSSSLETFVKADNKAFRQELVQESLEPSRVASGSSEDAVRSPPKRKHRSDSIDSMATNRASAGSQDGDAERESAEDPFVDSCDSKGTSKAAPGRRSEAATVASAEVEVTTARPAPPSHGPPPLPKRLESKEPEMQERVQIPMLNRFLSGDKDAHGAGASKDMDLGDED</sequence>
<organism evidence="3 4">
    <name type="scientific">Geosmithia morbida</name>
    <dbReference type="NCBI Taxonomy" id="1094350"/>
    <lineage>
        <taxon>Eukaryota</taxon>
        <taxon>Fungi</taxon>
        <taxon>Dikarya</taxon>
        <taxon>Ascomycota</taxon>
        <taxon>Pezizomycotina</taxon>
        <taxon>Sordariomycetes</taxon>
        <taxon>Hypocreomycetidae</taxon>
        <taxon>Hypocreales</taxon>
        <taxon>Bionectriaceae</taxon>
        <taxon>Geosmithia</taxon>
    </lineage>
</organism>
<accession>A0A9P5D3T5</accession>
<dbReference type="GeneID" id="55969063"/>
<dbReference type="GO" id="GO:0016579">
    <property type="term" value="P:protein deubiquitination"/>
    <property type="evidence" value="ECO:0007669"/>
    <property type="project" value="TreeGrafter"/>
</dbReference>
<feature type="compositionally biased region" description="Basic and acidic residues" evidence="2">
    <location>
        <begin position="143"/>
        <end position="152"/>
    </location>
</feature>
<feature type="compositionally biased region" description="Polar residues" evidence="2">
    <location>
        <begin position="755"/>
        <end position="767"/>
    </location>
</feature>
<evidence type="ECO:0000256" key="2">
    <source>
        <dbReference type="SAM" id="MobiDB-lite"/>
    </source>
</evidence>
<dbReference type="PANTHER" id="PTHR39597">
    <property type="entry name" value="UBA DOMAIN-CONTAINING PROTEIN RUP1"/>
    <property type="match status" value="1"/>
</dbReference>
<feature type="region of interest" description="Disordered" evidence="2">
    <location>
        <begin position="726"/>
        <end position="871"/>
    </location>
</feature>
<keyword evidence="4" id="KW-1185">Reference proteome</keyword>